<evidence type="ECO:0000256" key="14">
    <source>
        <dbReference type="ARBA" id="ARBA00023204"/>
    </source>
</evidence>
<keyword evidence="11 17" id="KW-0269">Exonuclease</keyword>
<evidence type="ECO:0000256" key="3">
    <source>
        <dbReference type="ARBA" id="ARBA00012417"/>
    </source>
</evidence>
<dbReference type="FunFam" id="3.40.50.1010:FF:000001">
    <property type="entry name" value="DNA polymerase I"/>
    <property type="match status" value="1"/>
</dbReference>
<dbReference type="InterPro" id="IPR002562">
    <property type="entry name" value="3'-5'_exonuclease_dom"/>
</dbReference>
<dbReference type="CDD" id="cd09859">
    <property type="entry name" value="PIN_53EXO"/>
    <property type="match status" value="1"/>
</dbReference>
<evidence type="ECO:0000256" key="13">
    <source>
        <dbReference type="ARBA" id="ARBA00023125"/>
    </source>
</evidence>
<dbReference type="GO" id="GO:0003887">
    <property type="term" value="F:DNA-directed DNA polymerase activity"/>
    <property type="evidence" value="ECO:0007669"/>
    <property type="project" value="UniProtKB-UniRule"/>
</dbReference>
<dbReference type="SUPFAM" id="SSF56672">
    <property type="entry name" value="DNA/RNA polymerases"/>
    <property type="match status" value="1"/>
</dbReference>
<evidence type="ECO:0000256" key="6">
    <source>
        <dbReference type="ARBA" id="ARBA00022695"/>
    </source>
</evidence>
<keyword evidence="7 17" id="KW-0235">DNA replication</keyword>
<dbReference type="SUPFAM" id="SSF47807">
    <property type="entry name" value="5' to 3' exonuclease, C-terminal subdomain"/>
    <property type="match status" value="1"/>
</dbReference>
<keyword evidence="5 17" id="KW-0808">Transferase</keyword>
<dbReference type="SMART" id="SM00482">
    <property type="entry name" value="POLAc"/>
    <property type="match status" value="1"/>
</dbReference>
<name>A0A377HR07_GRIHO</name>
<gene>
    <name evidence="17 21" type="primary">polA</name>
    <name evidence="21" type="ORF">NCTC11645_02917</name>
</gene>
<dbReference type="STRING" id="673.AL542_10190"/>
<dbReference type="CDD" id="cd08637">
    <property type="entry name" value="DNA_pol_A_pol_I_C"/>
    <property type="match status" value="1"/>
</dbReference>
<dbReference type="SMART" id="SM00475">
    <property type="entry name" value="53EXOc"/>
    <property type="match status" value="1"/>
</dbReference>
<keyword evidence="9 17" id="KW-0227">DNA damage</keyword>
<evidence type="ECO:0000256" key="10">
    <source>
        <dbReference type="ARBA" id="ARBA00022801"/>
    </source>
</evidence>
<evidence type="ECO:0000256" key="7">
    <source>
        <dbReference type="ARBA" id="ARBA00022705"/>
    </source>
</evidence>
<dbReference type="GO" id="GO:0006261">
    <property type="term" value="P:DNA-templated DNA replication"/>
    <property type="evidence" value="ECO:0007669"/>
    <property type="project" value="UniProtKB-UniRule"/>
</dbReference>
<reference evidence="21 22" key="1">
    <citation type="submission" date="2018-06" db="EMBL/GenBank/DDBJ databases">
        <authorList>
            <consortium name="Pathogen Informatics"/>
            <person name="Doyle S."/>
        </authorList>
    </citation>
    <scope>NUCLEOTIDE SEQUENCE [LARGE SCALE GENOMIC DNA]</scope>
    <source>
        <strain evidence="21 22">NCTC11645</strain>
    </source>
</reference>
<dbReference type="InterPro" id="IPR036279">
    <property type="entry name" value="5-3_exonuclease_C_sf"/>
</dbReference>
<dbReference type="Gene3D" id="3.30.420.10">
    <property type="entry name" value="Ribonuclease H-like superfamily/Ribonuclease H"/>
    <property type="match status" value="1"/>
</dbReference>
<evidence type="ECO:0000256" key="4">
    <source>
        <dbReference type="ARBA" id="ARBA00020311"/>
    </source>
</evidence>
<dbReference type="InterPro" id="IPR008918">
    <property type="entry name" value="HhH2"/>
</dbReference>
<dbReference type="FunFam" id="1.10.150.20:FF:000003">
    <property type="entry name" value="DNA polymerase I"/>
    <property type="match status" value="1"/>
</dbReference>
<feature type="domain" description="DNA-directed DNA polymerase family A palm" evidence="20">
    <location>
        <begin position="724"/>
        <end position="931"/>
    </location>
</feature>
<dbReference type="AlphaFoldDB" id="A0A377HR07"/>
<dbReference type="Gene3D" id="3.30.70.370">
    <property type="match status" value="1"/>
</dbReference>
<dbReference type="PANTHER" id="PTHR10133">
    <property type="entry name" value="DNA POLYMERASE I"/>
    <property type="match status" value="1"/>
</dbReference>
<evidence type="ECO:0000259" key="20">
    <source>
        <dbReference type="SMART" id="SM00482"/>
    </source>
</evidence>
<evidence type="ECO:0000256" key="12">
    <source>
        <dbReference type="ARBA" id="ARBA00022932"/>
    </source>
</evidence>
<dbReference type="Pfam" id="PF00476">
    <property type="entry name" value="DNA_pol_A"/>
    <property type="match status" value="1"/>
</dbReference>
<proteinExistence type="inferred from homology"/>
<dbReference type="InterPro" id="IPR019760">
    <property type="entry name" value="DNA-dir_DNA_pol_A_CS"/>
</dbReference>
<evidence type="ECO:0000256" key="9">
    <source>
        <dbReference type="ARBA" id="ARBA00022763"/>
    </source>
</evidence>
<dbReference type="GO" id="GO:0006302">
    <property type="term" value="P:double-strand break repair"/>
    <property type="evidence" value="ECO:0007669"/>
    <property type="project" value="TreeGrafter"/>
</dbReference>
<dbReference type="FunFam" id="1.20.1060.10:FF:000001">
    <property type="entry name" value="DNA polymerase I"/>
    <property type="match status" value="1"/>
</dbReference>
<dbReference type="EC" id="2.7.7.7" evidence="3 16"/>
<dbReference type="InterPro" id="IPR043502">
    <property type="entry name" value="DNA/RNA_pol_sf"/>
</dbReference>
<accession>A0A377HR07</accession>
<dbReference type="PRINTS" id="PR00868">
    <property type="entry name" value="DNAPOLI"/>
</dbReference>
<dbReference type="Gene3D" id="1.10.150.20">
    <property type="entry name" value="5' to 3' exonuclease, C-terminal subdomain"/>
    <property type="match status" value="2"/>
</dbReference>
<organism evidence="21 22">
    <name type="scientific">Grimontia hollisae</name>
    <name type="common">Vibrio hollisae</name>
    <dbReference type="NCBI Taxonomy" id="673"/>
    <lineage>
        <taxon>Bacteria</taxon>
        <taxon>Pseudomonadati</taxon>
        <taxon>Pseudomonadota</taxon>
        <taxon>Gammaproteobacteria</taxon>
        <taxon>Vibrionales</taxon>
        <taxon>Vibrionaceae</taxon>
        <taxon>Grimontia</taxon>
    </lineage>
</organism>
<dbReference type="Pfam" id="PF01612">
    <property type="entry name" value="DNA_pol_A_exo1"/>
    <property type="match status" value="1"/>
</dbReference>
<dbReference type="Pfam" id="PF01367">
    <property type="entry name" value="5_3_exonuc"/>
    <property type="match status" value="1"/>
</dbReference>
<dbReference type="FunFam" id="1.10.150.20:FF:000002">
    <property type="entry name" value="DNA polymerase I"/>
    <property type="match status" value="1"/>
</dbReference>
<dbReference type="NCBIfam" id="NF004397">
    <property type="entry name" value="PRK05755.1"/>
    <property type="match status" value="1"/>
</dbReference>
<dbReference type="FunFam" id="3.30.420.10:FF:000026">
    <property type="entry name" value="DNA polymerase I"/>
    <property type="match status" value="1"/>
</dbReference>
<dbReference type="InterPro" id="IPR002298">
    <property type="entry name" value="DNA_polymerase_A"/>
</dbReference>
<comment type="function">
    <text evidence="17">In addition to polymerase activity, this DNA polymerase exhibits 3'-5' and 5'-3' exonuclease activity.</text>
</comment>
<evidence type="ECO:0000259" key="18">
    <source>
        <dbReference type="SMART" id="SM00474"/>
    </source>
</evidence>
<dbReference type="PROSITE" id="PS00447">
    <property type="entry name" value="DNA_POLYMERASE_A"/>
    <property type="match status" value="1"/>
</dbReference>
<dbReference type="InterPro" id="IPR020046">
    <property type="entry name" value="5-3_exonucl_a-hlix_arch_N"/>
</dbReference>
<sequence length="967" mass="107245">MFILAFLSSALKSRVNSFGKSWHPNPSIIYRLAYNVMATTPDNPLILVDGSSYLYRAYHASPNLTNAKGEPTGAVYGVVNMLRSLVKQYPQSHVAVIFDAKGKTFRDDMYAEYKAHRPPMPDDLRSQIAPLHEIIEAMGFPMLVIEGVEADDVIGTLAVQGSKAGMPILISTGDKDMAQLVDDNITLINTMTNVIMTPQGVHDKYGFGPEHIIDYLALMGDKVDNIPGVPGVGEKTATALIAGIGGLDDIYANLDKIADLGFRGSKTMAKKLEENKENAYLSYQLATIKLDCELPFKPEELTNREPDNEKLVALFTELNFKRWLAEAQNGGAGVTALSEKAASGTTATKSAENAEVVFKAAIIDRSQYDTILTEEAFQRWMEKLKNADVVAFDTETDSLDYMEANLVGISFAVAEGEAAYLPLAHDYLDAPKQLDRDWVLAEMKPWLEDACALKVGQNLKYDASVLARYDIAMRGIVYDTMLESYVFNSVAGKHDMDSLALRYLQHQCISFEEIAGKGKKQLTFNQIELEQAAPYAAEDADVTLRLHNALMAQLNNDEKLKVIFEQYEMPLVPVLSRMERHGVLISAEMLAKQSQEIAVRLDTLEKEVFELAGEEFNLSSPKQLQAILFEKMGLPVVKKTPSGTPSTNEEVLQELALDYPLPKRILEYRGLAKLKSTYTDKLPKMVKPATGRVHTSYHQAVTATGRLSSTDPNLQNIPIRNEEGRRIRQAFIAPAGKTILAVDYSQIELRIMAHLSGDEALIDAFRHGKDIHAATAAEVMGIDISDVTPEMRRRAKAINFGLIYGMSAFGLAKQLGIPRGEAQQYMDRYFERYPGVRQYMENTRLQAAEQGYVETIFGRRLHLPEIKSSNAMRRKGAERAAINAPMQGTAADIIKRAMILVDAWIQQQPEGRVALIMQVHDELVLEVDTEHLAEVEQQVCKLMESAALLDVPLVADSGSGANWDQAH</sequence>
<keyword evidence="13 17" id="KW-0238">DNA-binding</keyword>
<dbReference type="SUPFAM" id="SSF53098">
    <property type="entry name" value="Ribonuclease H-like"/>
    <property type="match status" value="1"/>
</dbReference>
<evidence type="ECO:0000256" key="17">
    <source>
        <dbReference type="RuleBase" id="RU004460"/>
    </source>
</evidence>
<dbReference type="InterPro" id="IPR020045">
    <property type="entry name" value="DNA_polI_H3TH"/>
</dbReference>
<keyword evidence="6 17" id="KW-0548">Nucleotidyltransferase</keyword>
<protein>
    <recommendedName>
        <fullName evidence="4 16">DNA polymerase I</fullName>
        <ecNumber evidence="3 16">2.7.7.7</ecNumber>
    </recommendedName>
</protein>
<evidence type="ECO:0000313" key="22">
    <source>
        <dbReference type="Proteomes" id="UP000254512"/>
    </source>
</evidence>
<dbReference type="SUPFAM" id="SSF88723">
    <property type="entry name" value="PIN domain-like"/>
    <property type="match status" value="1"/>
</dbReference>
<dbReference type="CDD" id="cd06139">
    <property type="entry name" value="DNA_polA_I_Ecoli_like_exo"/>
    <property type="match status" value="1"/>
</dbReference>
<comment type="similarity">
    <text evidence="1 17">Belongs to the DNA polymerase type-A family.</text>
</comment>
<feature type="domain" description="5'-3' exonuclease" evidence="19">
    <location>
        <begin position="43"/>
        <end position="304"/>
    </location>
</feature>
<dbReference type="InterPro" id="IPR001098">
    <property type="entry name" value="DNA-dir_DNA_pol_A_palm_dom"/>
</dbReference>
<dbReference type="CDD" id="cd09898">
    <property type="entry name" value="H3TH_53EXO"/>
    <property type="match status" value="1"/>
</dbReference>
<evidence type="ECO:0000256" key="2">
    <source>
        <dbReference type="ARBA" id="ARBA00011541"/>
    </source>
</evidence>
<evidence type="ECO:0000256" key="8">
    <source>
        <dbReference type="ARBA" id="ARBA00022722"/>
    </source>
</evidence>
<dbReference type="InterPro" id="IPR036397">
    <property type="entry name" value="RNaseH_sf"/>
</dbReference>
<dbReference type="Gene3D" id="3.40.50.1010">
    <property type="entry name" value="5'-nuclease"/>
    <property type="match status" value="1"/>
</dbReference>
<dbReference type="InterPro" id="IPR029060">
    <property type="entry name" value="PIN-like_dom_sf"/>
</dbReference>
<dbReference type="EMBL" id="UGHD01000002">
    <property type="protein sequence ID" value="STO58473.1"/>
    <property type="molecule type" value="Genomic_DNA"/>
</dbReference>
<dbReference type="PANTHER" id="PTHR10133:SF27">
    <property type="entry name" value="DNA POLYMERASE NU"/>
    <property type="match status" value="1"/>
</dbReference>
<dbReference type="InterPro" id="IPR012337">
    <property type="entry name" value="RNaseH-like_sf"/>
</dbReference>
<evidence type="ECO:0000256" key="15">
    <source>
        <dbReference type="ARBA" id="ARBA00049244"/>
    </source>
</evidence>
<evidence type="ECO:0000256" key="16">
    <source>
        <dbReference type="NCBIfam" id="TIGR00593"/>
    </source>
</evidence>
<keyword evidence="12 17" id="KW-0239">DNA-directed DNA polymerase</keyword>
<evidence type="ECO:0000256" key="1">
    <source>
        <dbReference type="ARBA" id="ARBA00007705"/>
    </source>
</evidence>
<comment type="catalytic activity">
    <reaction evidence="15 17">
        <text>DNA(n) + a 2'-deoxyribonucleoside 5'-triphosphate = DNA(n+1) + diphosphate</text>
        <dbReference type="Rhea" id="RHEA:22508"/>
        <dbReference type="Rhea" id="RHEA-COMP:17339"/>
        <dbReference type="Rhea" id="RHEA-COMP:17340"/>
        <dbReference type="ChEBI" id="CHEBI:33019"/>
        <dbReference type="ChEBI" id="CHEBI:61560"/>
        <dbReference type="ChEBI" id="CHEBI:173112"/>
        <dbReference type="EC" id="2.7.7.7"/>
    </reaction>
</comment>
<dbReference type="SMART" id="SM00474">
    <property type="entry name" value="35EXOc"/>
    <property type="match status" value="1"/>
</dbReference>
<keyword evidence="14 17" id="KW-0234">DNA repair</keyword>
<dbReference type="SMART" id="SM00279">
    <property type="entry name" value="HhH2"/>
    <property type="match status" value="1"/>
</dbReference>
<keyword evidence="10 17" id="KW-0378">Hydrolase</keyword>
<dbReference type="GO" id="GO:0008408">
    <property type="term" value="F:3'-5' exonuclease activity"/>
    <property type="evidence" value="ECO:0007669"/>
    <property type="project" value="UniProtKB-UniRule"/>
</dbReference>
<dbReference type="Gene3D" id="1.20.1060.10">
    <property type="entry name" value="Taq DNA Polymerase, Chain T, domain 4"/>
    <property type="match status" value="1"/>
</dbReference>
<dbReference type="GO" id="GO:0008409">
    <property type="term" value="F:5'-3' exonuclease activity"/>
    <property type="evidence" value="ECO:0007669"/>
    <property type="project" value="UniProtKB-UniRule"/>
</dbReference>
<comment type="subunit">
    <text evidence="2">Single-chain monomer with multiple functions.</text>
</comment>
<dbReference type="GO" id="GO:0003677">
    <property type="term" value="F:DNA binding"/>
    <property type="evidence" value="ECO:0007669"/>
    <property type="project" value="UniProtKB-UniRule"/>
</dbReference>
<dbReference type="Pfam" id="PF02739">
    <property type="entry name" value="5_3_exonuc_N"/>
    <property type="match status" value="1"/>
</dbReference>
<keyword evidence="8" id="KW-0540">Nuclease</keyword>
<evidence type="ECO:0000256" key="11">
    <source>
        <dbReference type="ARBA" id="ARBA00022839"/>
    </source>
</evidence>
<feature type="domain" description="3'-5' exonuclease" evidence="18">
    <location>
        <begin position="368"/>
        <end position="555"/>
    </location>
</feature>
<dbReference type="Proteomes" id="UP000254512">
    <property type="component" value="Unassembled WGS sequence"/>
</dbReference>
<dbReference type="NCBIfam" id="TIGR00593">
    <property type="entry name" value="pola"/>
    <property type="match status" value="1"/>
</dbReference>
<dbReference type="InterPro" id="IPR018320">
    <property type="entry name" value="DNA_polymerase_1"/>
</dbReference>
<evidence type="ECO:0000259" key="19">
    <source>
        <dbReference type="SMART" id="SM00475"/>
    </source>
</evidence>
<evidence type="ECO:0000256" key="5">
    <source>
        <dbReference type="ARBA" id="ARBA00022679"/>
    </source>
</evidence>
<dbReference type="InterPro" id="IPR002421">
    <property type="entry name" value="5-3_exonuclease"/>
</dbReference>
<evidence type="ECO:0000313" key="21">
    <source>
        <dbReference type="EMBL" id="STO58473.1"/>
    </source>
</evidence>